<dbReference type="InterPro" id="IPR025302">
    <property type="entry name" value="DrrA1/2-like_C"/>
</dbReference>
<reference evidence="8 9" key="1">
    <citation type="submission" date="2020-08" db="EMBL/GenBank/DDBJ databases">
        <title>Sequencing the genomes of 1000 actinobacteria strains.</title>
        <authorList>
            <person name="Klenk H.-P."/>
        </authorList>
    </citation>
    <scope>NUCLEOTIDE SEQUENCE [LARGE SCALE GENOMIC DNA]</scope>
    <source>
        <strain evidence="8 9">DSM 45784</strain>
    </source>
</reference>
<dbReference type="EMBL" id="JACHND010000001">
    <property type="protein sequence ID" value="MBB4704258.1"/>
    <property type="molecule type" value="Genomic_DNA"/>
</dbReference>
<organism evidence="8 9">
    <name type="scientific">Sphaerisporangium siamense</name>
    <dbReference type="NCBI Taxonomy" id="795645"/>
    <lineage>
        <taxon>Bacteria</taxon>
        <taxon>Bacillati</taxon>
        <taxon>Actinomycetota</taxon>
        <taxon>Actinomycetes</taxon>
        <taxon>Streptosporangiales</taxon>
        <taxon>Streptosporangiaceae</taxon>
        <taxon>Sphaerisporangium</taxon>
    </lineage>
</organism>
<dbReference type="InterPro" id="IPR027417">
    <property type="entry name" value="P-loop_NTPase"/>
</dbReference>
<dbReference type="Proteomes" id="UP000542210">
    <property type="component" value="Unassembled WGS sequence"/>
</dbReference>
<evidence type="ECO:0000256" key="4">
    <source>
        <dbReference type="ARBA" id="ARBA00022840"/>
    </source>
</evidence>
<dbReference type="PANTHER" id="PTHR42711">
    <property type="entry name" value="ABC TRANSPORTER ATP-BINDING PROTEIN"/>
    <property type="match status" value="1"/>
</dbReference>
<dbReference type="GO" id="GO:0046677">
    <property type="term" value="P:response to antibiotic"/>
    <property type="evidence" value="ECO:0007669"/>
    <property type="project" value="UniProtKB-KW"/>
</dbReference>
<dbReference type="Pfam" id="PF00005">
    <property type="entry name" value="ABC_tran"/>
    <property type="match status" value="1"/>
</dbReference>
<dbReference type="AlphaFoldDB" id="A0A7W7GAR5"/>
<evidence type="ECO:0000259" key="7">
    <source>
        <dbReference type="PROSITE" id="PS50893"/>
    </source>
</evidence>
<dbReference type="Gene3D" id="3.40.50.300">
    <property type="entry name" value="P-loop containing nucleotide triphosphate hydrolases"/>
    <property type="match status" value="1"/>
</dbReference>
<dbReference type="SUPFAM" id="SSF52540">
    <property type="entry name" value="P-loop containing nucleoside triphosphate hydrolases"/>
    <property type="match status" value="1"/>
</dbReference>
<keyword evidence="5" id="KW-0046">Antibiotic resistance</keyword>
<dbReference type="RefSeq" id="WP_239123002.1">
    <property type="nucleotide sequence ID" value="NZ_BOOV01000012.1"/>
</dbReference>
<keyword evidence="2" id="KW-0813">Transport</keyword>
<feature type="compositionally biased region" description="Basic and acidic residues" evidence="6">
    <location>
        <begin position="260"/>
        <end position="296"/>
    </location>
</feature>
<gene>
    <name evidence="8" type="ORF">BJ982_005802</name>
</gene>
<evidence type="ECO:0000256" key="6">
    <source>
        <dbReference type="SAM" id="MobiDB-lite"/>
    </source>
</evidence>
<dbReference type="InterPro" id="IPR003439">
    <property type="entry name" value="ABC_transporter-like_ATP-bd"/>
</dbReference>
<protein>
    <submittedName>
        <fullName evidence="8">ABC-type multidrug transport system ATPase subunit</fullName>
    </submittedName>
</protein>
<evidence type="ECO:0000256" key="1">
    <source>
        <dbReference type="ARBA" id="ARBA00004202"/>
    </source>
</evidence>
<name>A0A7W7GAR5_9ACTN</name>
<evidence type="ECO:0000313" key="9">
    <source>
        <dbReference type="Proteomes" id="UP000542210"/>
    </source>
</evidence>
<dbReference type="Pfam" id="PF13732">
    <property type="entry name" value="DrrA1-3_C"/>
    <property type="match status" value="1"/>
</dbReference>
<dbReference type="SMART" id="SM00382">
    <property type="entry name" value="AAA"/>
    <property type="match status" value="1"/>
</dbReference>
<feature type="domain" description="ABC transporter" evidence="7">
    <location>
        <begin position="2"/>
        <end position="238"/>
    </location>
</feature>
<dbReference type="GO" id="GO:0005886">
    <property type="term" value="C:plasma membrane"/>
    <property type="evidence" value="ECO:0007669"/>
    <property type="project" value="UniProtKB-SubCell"/>
</dbReference>
<dbReference type="PROSITE" id="PS50893">
    <property type="entry name" value="ABC_TRANSPORTER_2"/>
    <property type="match status" value="1"/>
</dbReference>
<feature type="region of interest" description="Disordered" evidence="6">
    <location>
        <begin position="242"/>
        <end position="310"/>
    </location>
</feature>
<dbReference type="GO" id="GO:0016887">
    <property type="term" value="F:ATP hydrolysis activity"/>
    <property type="evidence" value="ECO:0007669"/>
    <property type="project" value="InterPro"/>
</dbReference>
<keyword evidence="3" id="KW-0547">Nucleotide-binding</keyword>
<sequence>MIHARALTRRFKVKGGAEVEAVRGLDLDVEPGTLVAFLGPNGAGKSTSLRMLTSLLRPTSGTAVVAGHDVVSDPAGVRGRIGYVGQKSGAGDNFRVRDELVTQGRCYGVTWAEARRRADEIMDALELTPLAERGPGTLSGGQRRRLDIALGLVHRPDLLFLDEPTTGLDPQSRADVWRHILRLRERHGTTLFLTTHYLEEADTMAERVVIIDHGRIIADGTAAELKTALAGDHITVTLHTEEILPDAENHRSTTTPNHSENPRVRHADPDENAHARQAEHTENAQVRQTEHTEKTQVRRVAQSGRSGYAAGVGKAAEIAARLGTPEDVTVEGATVRVRVPRADLAMPRLLRALEAAGLEVATAETTRPTLDDVFLALTGRSLRESHQDDA</sequence>
<evidence type="ECO:0000313" key="8">
    <source>
        <dbReference type="EMBL" id="MBB4704258.1"/>
    </source>
</evidence>
<evidence type="ECO:0000256" key="3">
    <source>
        <dbReference type="ARBA" id="ARBA00022741"/>
    </source>
</evidence>
<comment type="subcellular location">
    <subcellularLocation>
        <location evidence="1">Cell membrane</location>
        <topology evidence="1">Peripheral membrane protein</topology>
    </subcellularLocation>
</comment>
<dbReference type="PROSITE" id="PS00211">
    <property type="entry name" value="ABC_TRANSPORTER_1"/>
    <property type="match status" value="1"/>
</dbReference>
<evidence type="ECO:0000256" key="2">
    <source>
        <dbReference type="ARBA" id="ARBA00022448"/>
    </source>
</evidence>
<feature type="compositionally biased region" description="Basic and acidic residues" evidence="6">
    <location>
        <begin position="242"/>
        <end position="251"/>
    </location>
</feature>
<dbReference type="PANTHER" id="PTHR42711:SF19">
    <property type="entry name" value="DOXORUBICIN RESISTANCE ATP-BINDING PROTEIN DRRA"/>
    <property type="match status" value="1"/>
</dbReference>
<dbReference type="GO" id="GO:0005524">
    <property type="term" value="F:ATP binding"/>
    <property type="evidence" value="ECO:0007669"/>
    <property type="project" value="UniProtKB-KW"/>
</dbReference>
<dbReference type="InterPro" id="IPR050763">
    <property type="entry name" value="ABC_transporter_ATP-binding"/>
</dbReference>
<keyword evidence="9" id="KW-1185">Reference proteome</keyword>
<accession>A0A7W7GAR5</accession>
<proteinExistence type="predicted"/>
<keyword evidence="4" id="KW-0067">ATP-binding</keyword>
<dbReference type="InterPro" id="IPR017871">
    <property type="entry name" value="ABC_transporter-like_CS"/>
</dbReference>
<comment type="caution">
    <text evidence="8">The sequence shown here is derived from an EMBL/GenBank/DDBJ whole genome shotgun (WGS) entry which is preliminary data.</text>
</comment>
<dbReference type="InterPro" id="IPR003593">
    <property type="entry name" value="AAA+_ATPase"/>
</dbReference>
<evidence type="ECO:0000256" key="5">
    <source>
        <dbReference type="ARBA" id="ARBA00023251"/>
    </source>
</evidence>